<dbReference type="Proteomes" id="UP000251942">
    <property type="component" value="Unassembled WGS sequence"/>
</dbReference>
<dbReference type="NCBIfam" id="TIGR00758">
    <property type="entry name" value="UDG_fam4"/>
    <property type="match status" value="1"/>
</dbReference>
<accession>A0A0W0TJF3</accession>
<dbReference type="PANTHER" id="PTHR33693">
    <property type="entry name" value="TYPE-5 URACIL-DNA GLYCOSYLASE"/>
    <property type="match status" value="1"/>
</dbReference>
<keyword evidence="14" id="KW-0548">Nucleotidyltransferase</keyword>
<proteinExistence type="inferred from homology"/>
<dbReference type="InterPro" id="IPR005273">
    <property type="entry name" value="Ura-DNA_glyco_family4"/>
</dbReference>
<dbReference type="GO" id="GO:0004844">
    <property type="term" value="F:uracil DNA N-glycosylase activity"/>
    <property type="evidence" value="ECO:0007669"/>
    <property type="project" value="UniProtKB-EC"/>
</dbReference>
<dbReference type="AlphaFoldDB" id="A0A0W0TJF3"/>
<reference evidence="14 16" key="2">
    <citation type="submission" date="2018-06" db="EMBL/GenBank/DDBJ databases">
        <authorList>
            <consortium name="Pathogen Informatics"/>
            <person name="Doyle S."/>
        </authorList>
    </citation>
    <scope>NUCLEOTIDE SEQUENCE [LARGE SCALE GENOMIC DNA]</scope>
    <source>
        <strain evidence="14 16">NCTC12022</strain>
    </source>
</reference>
<sequence>MSDVLNHYYLQNMGIDRWVARQTSPSCQEQLAELAKEVAACLRCPLHKTRSKTVFSRGNANAKLMIIGEAPGFYEDKQGLPFVGKAGSLLNQMLHSIGMKEEDIYIANVLKCRPPDNRDPAAEEIIQCSIYLAQQIDFIKPGLILALGRFAGQFLANEALPLNRLRHQVHHYKDTPFLVSYHPAYLLRNPIDKKKAYADLRVVKHFLMEHCA</sequence>
<dbReference type="PATRIC" id="fig|453.4.peg.3253"/>
<keyword evidence="9" id="KW-0408">Iron</keyword>
<evidence type="ECO:0000256" key="4">
    <source>
        <dbReference type="ARBA" id="ARBA00019403"/>
    </source>
</evidence>
<dbReference type="CDD" id="cd10030">
    <property type="entry name" value="UDG-F4_TTUDGA_SPO1dp_like"/>
    <property type="match status" value="1"/>
</dbReference>
<evidence type="ECO:0000256" key="2">
    <source>
        <dbReference type="ARBA" id="ARBA00006521"/>
    </source>
</evidence>
<dbReference type="OrthoDB" id="5290748at2"/>
<dbReference type="InterPro" id="IPR005122">
    <property type="entry name" value="Uracil-DNA_glycosylase-like"/>
</dbReference>
<dbReference type="SMART" id="SM00987">
    <property type="entry name" value="UreE_C"/>
    <property type="match status" value="1"/>
</dbReference>
<dbReference type="EMBL" id="UASS01000017">
    <property type="protein sequence ID" value="SPX61171.1"/>
    <property type="molecule type" value="Genomic_DNA"/>
</dbReference>
<evidence type="ECO:0000313" key="16">
    <source>
        <dbReference type="Proteomes" id="UP000251942"/>
    </source>
</evidence>
<name>A0A0W0TJF3_9GAMM</name>
<evidence type="ECO:0000256" key="6">
    <source>
        <dbReference type="ARBA" id="ARBA00022723"/>
    </source>
</evidence>
<evidence type="ECO:0000256" key="11">
    <source>
        <dbReference type="ARBA" id="ARBA00023204"/>
    </source>
</evidence>
<evidence type="ECO:0000259" key="12">
    <source>
        <dbReference type="SMART" id="SM00986"/>
    </source>
</evidence>
<keyword evidence="10" id="KW-0411">Iron-sulfur</keyword>
<keyword evidence="8" id="KW-0378">Hydrolase</keyword>
<dbReference type="RefSeq" id="WP_058448050.1">
    <property type="nucleotide sequence ID" value="NZ_CAAAHT010000004.1"/>
</dbReference>
<dbReference type="Gene3D" id="3.40.470.10">
    <property type="entry name" value="Uracil-DNA glycosylase-like domain"/>
    <property type="match status" value="1"/>
</dbReference>
<dbReference type="Proteomes" id="UP000054698">
    <property type="component" value="Unassembled WGS sequence"/>
</dbReference>
<reference evidence="13 15" key="1">
    <citation type="submission" date="2015-11" db="EMBL/GenBank/DDBJ databases">
        <title>Genomic analysis of 38 Legionella species identifies large and diverse effector repertoires.</title>
        <authorList>
            <person name="Burstein D."/>
            <person name="Amaro F."/>
            <person name="Zusman T."/>
            <person name="Lifshitz Z."/>
            <person name="Cohen O."/>
            <person name="Gilbert J.A."/>
            <person name="Pupko T."/>
            <person name="Shuman H.A."/>
            <person name="Segal G."/>
        </authorList>
    </citation>
    <scope>NUCLEOTIDE SEQUENCE [LARGE SCALE GENOMIC DNA]</scope>
    <source>
        <strain evidence="13 15">WO-44C</strain>
    </source>
</reference>
<evidence type="ECO:0000313" key="15">
    <source>
        <dbReference type="Proteomes" id="UP000054698"/>
    </source>
</evidence>
<keyword evidence="14" id="KW-0808">Transferase</keyword>
<dbReference type="GO" id="GO:0051539">
    <property type="term" value="F:4 iron, 4 sulfur cluster binding"/>
    <property type="evidence" value="ECO:0007669"/>
    <property type="project" value="UniProtKB-KW"/>
</dbReference>
<keyword evidence="11" id="KW-0234">DNA repair</keyword>
<gene>
    <name evidence="13" type="ORF">Lfee_2981</name>
    <name evidence="14" type="ORF">NCTC12022_01910</name>
</gene>
<keyword evidence="7" id="KW-0227">DNA damage</keyword>
<evidence type="ECO:0000313" key="14">
    <source>
        <dbReference type="EMBL" id="SPX61171.1"/>
    </source>
</evidence>
<comment type="catalytic activity">
    <reaction evidence="1">
        <text>Hydrolyzes single-stranded DNA or mismatched double-stranded DNA and polynucleotides, releasing free uracil.</text>
        <dbReference type="EC" id="3.2.2.27"/>
    </reaction>
</comment>
<feature type="domain" description="Uracil-DNA glycosylase-like" evidence="12">
    <location>
        <begin position="55"/>
        <end position="201"/>
    </location>
</feature>
<protein>
    <recommendedName>
        <fullName evidence="4">Type-4 uracil-DNA glycosylase</fullName>
        <ecNumber evidence="3">3.2.2.27</ecNumber>
    </recommendedName>
</protein>
<organism evidence="13 15">
    <name type="scientific">Legionella feeleii</name>
    <dbReference type="NCBI Taxonomy" id="453"/>
    <lineage>
        <taxon>Bacteria</taxon>
        <taxon>Pseudomonadati</taxon>
        <taxon>Pseudomonadota</taxon>
        <taxon>Gammaproteobacteria</taxon>
        <taxon>Legionellales</taxon>
        <taxon>Legionellaceae</taxon>
        <taxon>Legionella</taxon>
    </lineage>
</organism>
<dbReference type="PANTHER" id="PTHR33693:SF1">
    <property type="entry name" value="TYPE-4 URACIL-DNA GLYCOSYLASE"/>
    <property type="match status" value="1"/>
</dbReference>
<evidence type="ECO:0000256" key="8">
    <source>
        <dbReference type="ARBA" id="ARBA00022801"/>
    </source>
</evidence>
<evidence type="ECO:0000256" key="9">
    <source>
        <dbReference type="ARBA" id="ARBA00023004"/>
    </source>
</evidence>
<dbReference type="GO" id="GO:0016779">
    <property type="term" value="F:nucleotidyltransferase activity"/>
    <property type="evidence" value="ECO:0007669"/>
    <property type="project" value="UniProtKB-KW"/>
</dbReference>
<evidence type="ECO:0000313" key="13">
    <source>
        <dbReference type="EMBL" id="KTC95317.1"/>
    </source>
</evidence>
<comment type="similarity">
    <text evidence="2">Belongs to the uracil-DNA glycosylase (UDG) superfamily. Type 4 (UDGa) family.</text>
</comment>
<dbReference type="SMART" id="SM00986">
    <property type="entry name" value="UDG"/>
    <property type="match status" value="1"/>
</dbReference>
<evidence type="ECO:0000256" key="7">
    <source>
        <dbReference type="ARBA" id="ARBA00022763"/>
    </source>
</evidence>
<dbReference type="Pfam" id="PF03167">
    <property type="entry name" value="UDG"/>
    <property type="match status" value="1"/>
</dbReference>
<dbReference type="STRING" id="453.Lfee_2981"/>
<dbReference type="SUPFAM" id="SSF52141">
    <property type="entry name" value="Uracil-DNA glycosylase-like"/>
    <property type="match status" value="1"/>
</dbReference>
<dbReference type="InterPro" id="IPR051536">
    <property type="entry name" value="UDG_Type-4/5"/>
</dbReference>
<evidence type="ECO:0000256" key="10">
    <source>
        <dbReference type="ARBA" id="ARBA00023014"/>
    </source>
</evidence>
<dbReference type="InterPro" id="IPR036895">
    <property type="entry name" value="Uracil-DNA_glycosylase-like_sf"/>
</dbReference>
<evidence type="ECO:0000256" key="5">
    <source>
        <dbReference type="ARBA" id="ARBA00022485"/>
    </source>
</evidence>
<evidence type="ECO:0000256" key="3">
    <source>
        <dbReference type="ARBA" id="ARBA00012030"/>
    </source>
</evidence>
<keyword evidence="5" id="KW-0004">4Fe-4S</keyword>
<dbReference type="EMBL" id="LNYB01000085">
    <property type="protein sequence ID" value="KTC95317.1"/>
    <property type="molecule type" value="Genomic_DNA"/>
</dbReference>
<keyword evidence="15" id="KW-1185">Reference proteome</keyword>
<dbReference type="GO" id="GO:0046872">
    <property type="term" value="F:metal ion binding"/>
    <property type="evidence" value="ECO:0007669"/>
    <property type="project" value="UniProtKB-KW"/>
</dbReference>
<dbReference type="GO" id="GO:0006281">
    <property type="term" value="P:DNA repair"/>
    <property type="evidence" value="ECO:0007669"/>
    <property type="project" value="UniProtKB-KW"/>
</dbReference>
<evidence type="ECO:0000256" key="1">
    <source>
        <dbReference type="ARBA" id="ARBA00001400"/>
    </source>
</evidence>
<dbReference type="EC" id="3.2.2.27" evidence="3"/>
<keyword evidence="6" id="KW-0479">Metal-binding</keyword>